<dbReference type="InterPro" id="IPR035979">
    <property type="entry name" value="RBD_domain_sf"/>
</dbReference>
<protein>
    <recommendedName>
        <fullName evidence="4">RRM domain-containing protein</fullName>
    </recommendedName>
</protein>
<dbReference type="Proteomes" id="UP001213623">
    <property type="component" value="Chromosome 3"/>
</dbReference>
<dbReference type="InterPro" id="IPR000504">
    <property type="entry name" value="RRM_dom"/>
</dbReference>
<dbReference type="GO" id="GO:0003723">
    <property type="term" value="F:RNA binding"/>
    <property type="evidence" value="ECO:0007669"/>
    <property type="project" value="UniProtKB-UniRule"/>
</dbReference>
<dbReference type="GO" id="GO:0005654">
    <property type="term" value="C:nucleoplasm"/>
    <property type="evidence" value="ECO:0007669"/>
    <property type="project" value="TreeGrafter"/>
</dbReference>
<dbReference type="PANTHER" id="PTHR15481">
    <property type="entry name" value="RIBONUCLEIC ACID BINDING PROTEIN S1"/>
    <property type="match status" value="1"/>
</dbReference>
<proteinExistence type="predicted"/>
<evidence type="ECO:0000259" key="4">
    <source>
        <dbReference type="PROSITE" id="PS50102"/>
    </source>
</evidence>
<feature type="region of interest" description="Disordered" evidence="3">
    <location>
        <begin position="86"/>
        <end position="137"/>
    </location>
</feature>
<dbReference type="SMART" id="SM00360">
    <property type="entry name" value="RRM"/>
    <property type="match status" value="1"/>
</dbReference>
<dbReference type="Pfam" id="PF00076">
    <property type="entry name" value="RRM_1"/>
    <property type="match status" value="1"/>
</dbReference>
<feature type="domain" description="RRM" evidence="4">
    <location>
        <begin position="13"/>
        <end position="87"/>
    </location>
</feature>
<dbReference type="PANTHER" id="PTHR15481:SF0">
    <property type="entry name" value="LD23870P-RELATED"/>
    <property type="match status" value="1"/>
</dbReference>
<feature type="compositionally biased region" description="Basic and acidic residues" evidence="3">
    <location>
        <begin position="86"/>
        <end position="97"/>
    </location>
</feature>
<evidence type="ECO:0000256" key="2">
    <source>
        <dbReference type="PROSITE-ProRule" id="PRU00176"/>
    </source>
</evidence>
<accession>A0AAF0ELN0</accession>
<dbReference type="Gene3D" id="3.30.70.330">
    <property type="match status" value="1"/>
</dbReference>
<sequence length="137" mass="15179">MPSHEACSATPPTAVYVYGLTERVQERHLEDIFGRYGALVRLCLHRAPARPWARLELDSEEAADRAITHMDQGQIDGAHVTVTLHARPELAVREPRASRMPRTWGPDATPSRERAAYAPVDRGWPASTDRGSSDSPV</sequence>
<evidence type="ECO:0000256" key="1">
    <source>
        <dbReference type="ARBA" id="ARBA00022884"/>
    </source>
</evidence>
<dbReference type="PROSITE" id="PS50102">
    <property type="entry name" value="RRM"/>
    <property type="match status" value="1"/>
</dbReference>
<evidence type="ECO:0000313" key="5">
    <source>
        <dbReference type="EMBL" id="WFD26628.1"/>
    </source>
</evidence>
<dbReference type="GO" id="GO:0000398">
    <property type="term" value="P:mRNA splicing, via spliceosome"/>
    <property type="evidence" value="ECO:0007669"/>
    <property type="project" value="TreeGrafter"/>
</dbReference>
<organism evidence="5 6">
    <name type="scientific">Malassezia nana</name>
    <dbReference type="NCBI Taxonomy" id="180528"/>
    <lineage>
        <taxon>Eukaryota</taxon>
        <taxon>Fungi</taxon>
        <taxon>Dikarya</taxon>
        <taxon>Basidiomycota</taxon>
        <taxon>Ustilaginomycotina</taxon>
        <taxon>Malasseziomycetes</taxon>
        <taxon>Malasseziales</taxon>
        <taxon>Malasseziaceae</taxon>
        <taxon>Malassezia</taxon>
    </lineage>
</organism>
<dbReference type="EMBL" id="CP119894">
    <property type="protein sequence ID" value="WFD26628.1"/>
    <property type="molecule type" value="Genomic_DNA"/>
</dbReference>
<keyword evidence="1 2" id="KW-0694">RNA-binding</keyword>
<dbReference type="GO" id="GO:0005737">
    <property type="term" value="C:cytoplasm"/>
    <property type="evidence" value="ECO:0007669"/>
    <property type="project" value="TreeGrafter"/>
</dbReference>
<dbReference type="SUPFAM" id="SSF54928">
    <property type="entry name" value="RNA-binding domain, RBD"/>
    <property type="match status" value="1"/>
</dbReference>
<name>A0AAF0ELN0_9BASI</name>
<dbReference type="AlphaFoldDB" id="A0AAF0ELN0"/>
<gene>
    <name evidence="5" type="ORF">MNAN1_001611</name>
</gene>
<keyword evidence="6" id="KW-1185">Reference proteome</keyword>
<dbReference type="GO" id="GO:0061574">
    <property type="term" value="C:ASAP complex"/>
    <property type="evidence" value="ECO:0007669"/>
    <property type="project" value="TreeGrafter"/>
</dbReference>
<dbReference type="InterPro" id="IPR012677">
    <property type="entry name" value="Nucleotide-bd_a/b_plait_sf"/>
</dbReference>
<evidence type="ECO:0000313" key="6">
    <source>
        <dbReference type="Proteomes" id="UP001213623"/>
    </source>
</evidence>
<evidence type="ECO:0000256" key="3">
    <source>
        <dbReference type="SAM" id="MobiDB-lite"/>
    </source>
</evidence>
<reference evidence="5" key="1">
    <citation type="submission" date="2023-03" db="EMBL/GenBank/DDBJ databases">
        <title>Mating type loci evolution in Malassezia.</title>
        <authorList>
            <person name="Coelho M.A."/>
        </authorList>
    </citation>
    <scope>NUCLEOTIDE SEQUENCE</scope>
    <source>
        <strain evidence="5">CBS 9557</strain>
    </source>
</reference>